<dbReference type="Pfam" id="PF00107">
    <property type="entry name" value="ADH_zinc_N"/>
    <property type="match status" value="1"/>
</dbReference>
<evidence type="ECO:0000313" key="4">
    <source>
        <dbReference type="EMBL" id="ASP20377.1"/>
    </source>
</evidence>
<dbReference type="SUPFAM" id="SSF50129">
    <property type="entry name" value="GroES-like"/>
    <property type="match status" value="1"/>
</dbReference>
<dbReference type="CDD" id="cd08274">
    <property type="entry name" value="MDR9"/>
    <property type="match status" value="1"/>
</dbReference>
<dbReference type="GO" id="GO:0008743">
    <property type="term" value="F:L-threonine 3-dehydrogenase activity"/>
    <property type="evidence" value="ECO:0007669"/>
    <property type="project" value="UniProtKB-EC"/>
</dbReference>
<dbReference type="GO" id="GO:0016651">
    <property type="term" value="F:oxidoreductase activity, acting on NAD(P)H"/>
    <property type="evidence" value="ECO:0007669"/>
    <property type="project" value="TreeGrafter"/>
</dbReference>
<dbReference type="InterPro" id="IPR020843">
    <property type="entry name" value="ER"/>
</dbReference>
<dbReference type="SMART" id="SM00829">
    <property type="entry name" value="PKS_ER"/>
    <property type="match status" value="1"/>
</dbReference>
<sequence>MRPDTMHAVLLTGHGGMEKLDYRTDVPIPQPKPGELLIQVAAAGINNTDINTRIGWYSKAVNEGTDTGGATGFDSVDDDDASWSGTPLTFPRIQGADVCGYVVAVGDWVSDARIGERVLVRNMLRTYVDFRPYECWTIGSECDGGFAQFAVAPAIETHAVACNWTDAELASVPCAYSTAENMLHRANVGAERVLVTGASGGVGSAVVQLVKRRGAEVIALSSASKTAEVMALGADRVIDRNADLVAELGAGSMDVVIDLVAGDQWPSFLDVLRRGGRYATAGAIAGPLAQIDVRTLYLKDLTLFGCTFQEDEVFANLIGYIEAGEIRPVVARTYPLRDIALAQTDFLAKKHTGKLVLIPPQVTT</sequence>
<keyword evidence="1" id="KW-0521">NADP</keyword>
<dbReference type="Gene3D" id="3.90.180.10">
    <property type="entry name" value="Medium-chain alcohol dehydrogenases, catalytic domain"/>
    <property type="match status" value="1"/>
</dbReference>
<organism evidence="4 5">
    <name type="scientific">Antarctobacter heliothermus</name>
    <dbReference type="NCBI Taxonomy" id="74033"/>
    <lineage>
        <taxon>Bacteria</taxon>
        <taxon>Pseudomonadati</taxon>
        <taxon>Pseudomonadota</taxon>
        <taxon>Alphaproteobacteria</taxon>
        <taxon>Rhodobacterales</taxon>
        <taxon>Roseobacteraceae</taxon>
        <taxon>Antarctobacter</taxon>
    </lineage>
</organism>
<evidence type="ECO:0000313" key="5">
    <source>
        <dbReference type="Proteomes" id="UP000203589"/>
    </source>
</evidence>
<dbReference type="SUPFAM" id="SSF51735">
    <property type="entry name" value="NAD(P)-binding Rossmann-fold domains"/>
    <property type="match status" value="1"/>
</dbReference>
<accession>A0A222E2E1</accession>
<dbReference type="Proteomes" id="UP000203589">
    <property type="component" value="Chromosome"/>
</dbReference>
<dbReference type="EC" id="1.1.1.103" evidence="4"/>
<dbReference type="InterPro" id="IPR011032">
    <property type="entry name" value="GroES-like_sf"/>
</dbReference>
<feature type="domain" description="Enoyl reductase (ER)" evidence="3">
    <location>
        <begin position="15"/>
        <end position="357"/>
    </location>
</feature>
<dbReference type="InterPro" id="IPR013154">
    <property type="entry name" value="ADH-like_N"/>
</dbReference>
<protein>
    <submittedName>
        <fullName evidence="4">L-threonine 3-dehydrogenase</fullName>
        <ecNumber evidence="4">1.1.1.103</ecNumber>
    </submittedName>
</protein>
<dbReference type="InterPro" id="IPR013149">
    <property type="entry name" value="ADH-like_C"/>
</dbReference>
<dbReference type="InterPro" id="IPR036291">
    <property type="entry name" value="NAD(P)-bd_dom_sf"/>
</dbReference>
<evidence type="ECO:0000256" key="2">
    <source>
        <dbReference type="ARBA" id="ARBA00023002"/>
    </source>
</evidence>
<dbReference type="EMBL" id="CP022540">
    <property type="protein sequence ID" value="ASP20377.1"/>
    <property type="molecule type" value="Genomic_DNA"/>
</dbReference>
<dbReference type="KEGG" id="aht:ANTHELSMS3_01688"/>
<dbReference type="PANTHER" id="PTHR48106">
    <property type="entry name" value="QUINONE OXIDOREDUCTASE PIG3-RELATED"/>
    <property type="match status" value="1"/>
</dbReference>
<name>A0A222E2E1_9RHOB</name>
<proteinExistence type="predicted"/>
<dbReference type="PANTHER" id="PTHR48106:SF18">
    <property type="entry name" value="QUINONE OXIDOREDUCTASE PIG3"/>
    <property type="match status" value="1"/>
</dbReference>
<evidence type="ECO:0000256" key="1">
    <source>
        <dbReference type="ARBA" id="ARBA00022857"/>
    </source>
</evidence>
<reference evidence="4 5" key="1">
    <citation type="submission" date="2017-07" db="EMBL/GenBank/DDBJ databases">
        <title>Genome Sequence of Antarctobacter heliothermus Strain SMS3 Isolated from a culture of the Diatom Skeletonema marinoi.</title>
        <authorList>
            <person name="Topel M."/>
            <person name="Pinder M.I.M."/>
            <person name="Johansson O.N."/>
            <person name="Kourtchenko O."/>
            <person name="Godhe A."/>
            <person name="Clarke A.K."/>
        </authorList>
    </citation>
    <scope>NUCLEOTIDE SEQUENCE [LARGE SCALE GENOMIC DNA]</scope>
    <source>
        <strain evidence="4 5">SMS3</strain>
    </source>
</reference>
<keyword evidence="5" id="KW-1185">Reference proteome</keyword>
<keyword evidence="2 4" id="KW-0560">Oxidoreductase</keyword>
<dbReference type="Gene3D" id="3.40.50.720">
    <property type="entry name" value="NAD(P)-binding Rossmann-like Domain"/>
    <property type="match status" value="1"/>
</dbReference>
<dbReference type="Pfam" id="PF08240">
    <property type="entry name" value="ADH_N"/>
    <property type="match status" value="1"/>
</dbReference>
<evidence type="ECO:0000259" key="3">
    <source>
        <dbReference type="SMART" id="SM00829"/>
    </source>
</evidence>
<dbReference type="GO" id="GO:0070402">
    <property type="term" value="F:NADPH binding"/>
    <property type="evidence" value="ECO:0007669"/>
    <property type="project" value="TreeGrafter"/>
</dbReference>
<dbReference type="AlphaFoldDB" id="A0A222E2E1"/>
<gene>
    <name evidence="4" type="ORF">ANTHELSMS3_01688</name>
</gene>